<dbReference type="GeneID" id="6013395"/>
<proteinExistence type="predicted"/>
<dbReference type="InParanoid" id="A8NW68"/>
<accession>A8NW68</accession>
<dbReference type="Proteomes" id="UP000001861">
    <property type="component" value="Unassembled WGS sequence"/>
</dbReference>
<dbReference type="EMBL" id="AACS02000004">
    <property type="protein sequence ID" value="EAU85060.2"/>
    <property type="molecule type" value="Genomic_DNA"/>
</dbReference>
<dbReference type="VEuPathDB" id="FungiDB:CC1G_04156"/>
<name>A8NW68_COPC7</name>
<evidence type="ECO:0000313" key="2">
    <source>
        <dbReference type="EMBL" id="EAU85060.2"/>
    </source>
</evidence>
<dbReference type="KEGG" id="cci:CC1G_04156"/>
<organism evidence="2 3">
    <name type="scientific">Coprinopsis cinerea (strain Okayama-7 / 130 / ATCC MYA-4618 / FGSC 9003)</name>
    <name type="common">Inky cap fungus</name>
    <name type="synonym">Hormographiella aspergillata</name>
    <dbReference type="NCBI Taxonomy" id="240176"/>
    <lineage>
        <taxon>Eukaryota</taxon>
        <taxon>Fungi</taxon>
        <taxon>Dikarya</taxon>
        <taxon>Basidiomycota</taxon>
        <taxon>Agaricomycotina</taxon>
        <taxon>Agaricomycetes</taxon>
        <taxon>Agaricomycetidae</taxon>
        <taxon>Agaricales</taxon>
        <taxon>Agaricineae</taxon>
        <taxon>Psathyrellaceae</taxon>
        <taxon>Coprinopsis</taxon>
    </lineage>
</organism>
<feature type="region of interest" description="Disordered" evidence="1">
    <location>
        <begin position="86"/>
        <end position="107"/>
    </location>
</feature>
<dbReference type="AlphaFoldDB" id="A8NW68"/>
<sequence>MNDPALKKTTIRITGRQLVALLQQLGAKIETPTDAGPPESIERVKEEPDRTMGTGSGTPDSYPDIREWTEDTIQSIGDALHHQREWKTEFSDEEPEPDMGDANSPTTMIGPMTELGKRLRSFPAEHHVEPPCNQENVAPPQQDVDWKKMVFVCAFCKGNNVVRSAAETWETAAKYLQGFPPGAVRYQTFAEETEARREFGRALREEDVILLA</sequence>
<dbReference type="RefSeq" id="XP_001836843.2">
    <property type="nucleotide sequence ID" value="XM_001836791.2"/>
</dbReference>
<protein>
    <submittedName>
        <fullName evidence="2">Uncharacterized protein</fullName>
    </submittedName>
</protein>
<feature type="compositionally biased region" description="Basic and acidic residues" evidence="1">
    <location>
        <begin position="40"/>
        <end position="50"/>
    </location>
</feature>
<gene>
    <name evidence="2" type="ORF">CC1G_04156</name>
</gene>
<comment type="caution">
    <text evidence="2">The sequence shown here is derived from an EMBL/GenBank/DDBJ whole genome shotgun (WGS) entry which is preliminary data.</text>
</comment>
<feature type="region of interest" description="Disordered" evidence="1">
    <location>
        <begin position="29"/>
        <end position="64"/>
    </location>
</feature>
<evidence type="ECO:0000256" key="1">
    <source>
        <dbReference type="SAM" id="MobiDB-lite"/>
    </source>
</evidence>
<reference evidence="2 3" key="1">
    <citation type="journal article" date="2010" name="Proc. Natl. Acad. Sci. U.S.A.">
        <title>Insights into evolution of multicellular fungi from the assembled chromosomes of the mushroom Coprinopsis cinerea (Coprinus cinereus).</title>
        <authorList>
            <person name="Stajich J.E."/>
            <person name="Wilke S.K."/>
            <person name="Ahren D."/>
            <person name="Au C.H."/>
            <person name="Birren B.W."/>
            <person name="Borodovsky M."/>
            <person name="Burns C."/>
            <person name="Canback B."/>
            <person name="Casselton L.A."/>
            <person name="Cheng C.K."/>
            <person name="Deng J."/>
            <person name="Dietrich F.S."/>
            <person name="Fargo D.C."/>
            <person name="Farman M.L."/>
            <person name="Gathman A.C."/>
            <person name="Goldberg J."/>
            <person name="Guigo R."/>
            <person name="Hoegger P.J."/>
            <person name="Hooker J.B."/>
            <person name="Huggins A."/>
            <person name="James T.Y."/>
            <person name="Kamada T."/>
            <person name="Kilaru S."/>
            <person name="Kodira C."/>
            <person name="Kues U."/>
            <person name="Kupfer D."/>
            <person name="Kwan H.S."/>
            <person name="Lomsadze A."/>
            <person name="Li W."/>
            <person name="Lilly W.W."/>
            <person name="Ma L.J."/>
            <person name="Mackey A.J."/>
            <person name="Manning G."/>
            <person name="Martin F."/>
            <person name="Muraguchi H."/>
            <person name="Natvig D.O."/>
            <person name="Palmerini H."/>
            <person name="Ramesh M.A."/>
            <person name="Rehmeyer C.J."/>
            <person name="Roe B.A."/>
            <person name="Shenoy N."/>
            <person name="Stanke M."/>
            <person name="Ter-Hovhannisyan V."/>
            <person name="Tunlid A."/>
            <person name="Velagapudi R."/>
            <person name="Vision T.J."/>
            <person name="Zeng Q."/>
            <person name="Zolan M.E."/>
            <person name="Pukkila P.J."/>
        </authorList>
    </citation>
    <scope>NUCLEOTIDE SEQUENCE [LARGE SCALE GENOMIC DNA]</scope>
    <source>
        <strain evidence="3">Okayama-7 / 130 / ATCC MYA-4618 / FGSC 9003</strain>
    </source>
</reference>
<dbReference type="HOGENOM" id="CLU_1299643_0_0_1"/>
<evidence type="ECO:0000313" key="3">
    <source>
        <dbReference type="Proteomes" id="UP000001861"/>
    </source>
</evidence>
<keyword evidence="3" id="KW-1185">Reference proteome</keyword>